<dbReference type="Pfam" id="PF08044">
    <property type="entry name" value="DUF1707"/>
    <property type="match status" value="1"/>
</dbReference>
<name>A0A1G6WC50_9PSEU</name>
<organism evidence="3 4">
    <name type="scientific">Actinokineospora iranica</name>
    <dbReference type="NCBI Taxonomy" id="1271860"/>
    <lineage>
        <taxon>Bacteria</taxon>
        <taxon>Bacillati</taxon>
        <taxon>Actinomycetota</taxon>
        <taxon>Actinomycetes</taxon>
        <taxon>Pseudonocardiales</taxon>
        <taxon>Pseudonocardiaceae</taxon>
        <taxon>Actinokineospora</taxon>
    </lineage>
</organism>
<keyword evidence="1" id="KW-0472">Membrane</keyword>
<dbReference type="STRING" id="1271860.SAMN05216174_114117"/>
<dbReference type="Proteomes" id="UP000199501">
    <property type="component" value="Unassembled WGS sequence"/>
</dbReference>
<reference evidence="4" key="1">
    <citation type="submission" date="2016-10" db="EMBL/GenBank/DDBJ databases">
        <authorList>
            <person name="Varghese N."/>
            <person name="Submissions S."/>
        </authorList>
    </citation>
    <scope>NUCLEOTIDE SEQUENCE [LARGE SCALE GENOMIC DNA]</scope>
    <source>
        <strain evidence="4">IBRC-M 10403</strain>
    </source>
</reference>
<keyword evidence="1" id="KW-1133">Transmembrane helix</keyword>
<evidence type="ECO:0000256" key="1">
    <source>
        <dbReference type="SAM" id="Phobius"/>
    </source>
</evidence>
<keyword evidence="4" id="KW-1185">Reference proteome</keyword>
<dbReference type="OrthoDB" id="3748531at2"/>
<dbReference type="InterPro" id="IPR012551">
    <property type="entry name" value="DUF1707_SHOCT-like"/>
</dbReference>
<feature type="transmembrane region" description="Helical" evidence="1">
    <location>
        <begin position="96"/>
        <end position="113"/>
    </location>
</feature>
<dbReference type="RefSeq" id="WP_091455391.1">
    <property type="nucleotide sequence ID" value="NZ_FMZZ01000014.1"/>
</dbReference>
<dbReference type="AlphaFoldDB" id="A0A1G6WC50"/>
<feature type="domain" description="DUF1707" evidence="2">
    <location>
        <begin position="8"/>
        <end position="60"/>
    </location>
</feature>
<accession>A0A1G6WC50</accession>
<evidence type="ECO:0000313" key="3">
    <source>
        <dbReference type="EMBL" id="SDD63432.1"/>
    </source>
</evidence>
<sequence length="136" mass="14260">MGTGEANIRVGTTDRERAVDALANHLAEGRLEVAEYEQRCGAATAARTRADLLALFDDLPAPHPVFDEPQAAEPPAPVAEQSDLLLDRPAPRRAKVAMGAFVGVAVAAVVAVAAITATWWALAPILVIGLLLVLFS</sequence>
<evidence type="ECO:0000259" key="2">
    <source>
        <dbReference type="Pfam" id="PF08044"/>
    </source>
</evidence>
<dbReference type="EMBL" id="FMZZ01000014">
    <property type="protein sequence ID" value="SDD63432.1"/>
    <property type="molecule type" value="Genomic_DNA"/>
</dbReference>
<gene>
    <name evidence="3" type="ORF">SAMN05216174_114117</name>
</gene>
<proteinExistence type="predicted"/>
<keyword evidence="1" id="KW-0812">Transmembrane</keyword>
<protein>
    <recommendedName>
        <fullName evidence="2">DUF1707 domain-containing protein</fullName>
    </recommendedName>
</protein>
<evidence type="ECO:0000313" key="4">
    <source>
        <dbReference type="Proteomes" id="UP000199501"/>
    </source>
</evidence>